<dbReference type="EMBL" id="JAODUP010000958">
    <property type="protein sequence ID" value="KAK2142419.1"/>
    <property type="molecule type" value="Genomic_DNA"/>
</dbReference>
<accession>A0AAD9MTH5</accession>
<keyword evidence="1" id="KW-0245">EGF-like domain</keyword>
<keyword evidence="2" id="KW-0472">Membrane</keyword>
<keyword evidence="2" id="KW-0812">Transmembrane</keyword>
<organism evidence="4 5">
    <name type="scientific">Paralvinella palmiformis</name>
    <dbReference type="NCBI Taxonomy" id="53620"/>
    <lineage>
        <taxon>Eukaryota</taxon>
        <taxon>Metazoa</taxon>
        <taxon>Spiralia</taxon>
        <taxon>Lophotrochozoa</taxon>
        <taxon>Annelida</taxon>
        <taxon>Polychaeta</taxon>
        <taxon>Sedentaria</taxon>
        <taxon>Canalipalpata</taxon>
        <taxon>Terebellida</taxon>
        <taxon>Terebelliformia</taxon>
        <taxon>Alvinellidae</taxon>
        <taxon>Paralvinella</taxon>
    </lineage>
</organism>
<comment type="caution">
    <text evidence="4">The sequence shown here is derived from an EMBL/GenBank/DDBJ whole genome shotgun (WGS) entry which is preliminary data.</text>
</comment>
<dbReference type="InterPro" id="IPR000742">
    <property type="entry name" value="EGF"/>
</dbReference>
<feature type="domain" description="EGF-like" evidence="3">
    <location>
        <begin position="8"/>
        <end position="45"/>
    </location>
</feature>
<dbReference type="AlphaFoldDB" id="A0AAD9MTH5"/>
<dbReference type="SUPFAM" id="SSF57196">
    <property type="entry name" value="EGF/Laminin"/>
    <property type="match status" value="1"/>
</dbReference>
<dbReference type="PROSITE" id="PS50026">
    <property type="entry name" value="EGF_3"/>
    <property type="match status" value="1"/>
</dbReference>
<protein>
    <recommendedName>
        <fullName evidence="3">EGF-like domain-containing protein</fullName>
    </recommendedName>
</protein>
<reference evidence="4" key="1">
    <citation type="journal article" date="2023" name="Mol. Biol. Evol.">
        <title>Third-Generation Sequencing Reveals the Adaptive Role of the Epigenome in Three Deep-Sea Polychaetes.</title>
        <authorList>
            <person name="Perez M."/>
            <person name="Aroh O."/>
            <person name="Sun Y."/>
            <person name="Lan Y."/>
            <person name="Juniper S.K."/>
            <person name="Young C.R."/>
            <person name="Angers B."/>
            <person name="Qian P.Y."/>
        </authorList>
    </citation>
    <scope>NUCLEOTIDE SEQUENCE</scope>
    <source>
        <strain evidence="4">P08H-3</strain>
    </source>
</reference>
<feature type="non-terminal residue" evidence="4">
    <location>
        <position position="1"/>
    </location>
</feature>
<keyword evidence="5" id="KW-1185">Reference proteome</keyword>
<sequence>TFWSFAVELNACTRKFPCLNSGSCYDLPHGHYCNCPDSVIGNNFEISIEEMPTRGNKDVTTIVVIVVVVSVVTTAAVIIRVLYSLKESQKVPSVTRKVNLEMQVLEEEKTQPIHYLHLFVHV</sequence>
<dbReference type="CDD" id="cd00054">
    <property type="entry name" value="EGF_CA"/>
    <property type="match status" value="1"/>
</dbReference>
<evidence type="ECO:0000313" key="4">
    <source>
        <dbReference type="EMBL" id="KAK2142419.1"/>
    </source>
</evidence>
<proteinExistence type="predicted"/>
<evidence type="ECO:0000256" key="1">
    <source>
        <dbReference type="PROSITE-ProRule" id="PRU00076"/>
    </source>
</evidence>
<evidence type="ECO:0000313" key="5">
    <source>
        <dbReference type="Proteomes" id="UP001208570"/>
    </source>
</evidence>
<name>A0AAD9MTH5_9ANNE</name>
<feature type="transmembrane region" description="Helical" evidence="2">
    <location>
        <begin position="59"/>
        <end position="83"/>
    </location>
</feature>
<keyword evidence="2" id="KW-1133">Transmembrane helix</keyword>
<evidence type="ECO:0000259" key="3">
    <source>
        <dbReference type="PROSITE" id="PS50026"/>
    </source>
</evidence>
<evidence type="ECO:0000256" key="2">
    <source>
        <dbReference type="SAM" id="Phobius"/>
    </source>
</evidence>
<comment type="caution">
    <text evidence="1">Lacks conserved residue(s) required for the propagation of feature annotation.</text>
</comment>
<gene>
    <name evidence="4" type="ORF">LSH36_958g00056</name>
</gene>
<dbReference type="Proteomes" id="UP001208570">
    <property type="component" value="Unassembled WGS sequence"/>
</dbReference>
<dbReference type="Gene3D" id="2.10.25.10">
    <property type="entry name" value="Laminin"/>
    <property type="match status" value="1"/>
</dbReference>